<dbReference type="Gene3D" id="3.40.190.10">
    <property type="entry name" value="Periplasmic binding protein-like II"/>
    <property type="match status" value="2"/>
</dbReference>
<dbReference type="RefSeq" id="WP_126538716.1">
    <property type="nucleotide sequence ID" value="NZ_BSPM01000007.1"/>
</dbReference>
<dbReference type="SMART" id="SM00062">
    <property type="entry name" value="PBPb"/>
    <property type="match status" value="1"/>
</dbReference>
<dbReference type="Pfam" id="PF00497">
    <property type="entry name" value="SBP_bac_3"/>
    <property type="match status" value="1"/>
</dbReference>
<evidence type="ECO:0000313" key="5">
    <source>
        <dbReference type="EMBL" id="TDP82787.1"/>
    </source>
</evidence>
<organism evidence="5 6">
    <name type="scientific">Oharaeibacter diazotrophicus</name>
    <dbReference type="NCBI Taxonomy" id="1920512"/>
    <lineage>
        <taxon>Bacteria</taxon>
        <taxon>Pseudomonadati</taxon>
        <taxon>Pseudomonadota</taxon>
        <taxon>Alphaproteobacteria</taxon>
        <taxon>Hyphomicrobiales</taxon>
        <taxon>Pleomorphomonadaceae</taxon>
        <taxon>Oharaeibacter</taxon>
    </lineage>
</organism>
<name>A0A4R6RAX3_9HYPH</name>
<accession>A0A4R6RAX3</accession>
<dbReference type="GO" id="GO:0016020">
    <property type="term" value="C:membrane"/>
    <property type="evidence" value="ECO:0007669"/>
    <property type="project" value="InterPro"/>
</dbReference>
<feature type="signal peptide" evidence="2">
    <location>
        <begin position="1"/>
        <end position="24"/>
    </location>
</feature>
<feature type="chain" id="PRO_5021028715" evidence="2">
    <location>
        <begin position="25"/>
        <end position="264"/>
    </location>
</feature>
<dbReference type="PANTHER" id="PTHR35936:SF17">
    <property type="entry name" value="ARGININE-BINDING EXTRACELLULAR PROTEIN ARTP"/>
    <property type="match status" value="1"/>
</dbReference>
<dbReference type="AlphaFoldDB" id="A0A4R6RAX3"/>
<comment type="caution">
    <text evidence="5">The sequence shown here is derived from an EMBL/GenBank/DDBJ whole genome shotgun (WGS) entry which is preliminary data.</text>
</comment>
<gene>
    <name evidence="5" type="ORF">EDD54_4059</name>
</gene>
<protein>
    <submittedName>
        <fullName evidence="5">Polar amino acid transport system substrate-binding protein/arginine/ornithine transport system substrate-binding protein</fullName>
    </submittedName>
</protein>
<evidence type="ECO:0000259" key="3">
    <source>
        <dbReference type="SMART" id="SM00062"/>
    </source>
</evidence>
<sequence length="264" mass="28086">MTSTIRSLGLGLLLAAGLAGSAAAEDVVRIGTTPESYPPFTTIDANGNVQGFEADIKDALCEEMKVKCEWVLQAWDGIIPALTENKFDAIIASMSITDERKQVVDFSDKYYDTPAMFVGRKDATFDVGADGALALDKLAGKVIGVQVSTTHASYADAKLKGIAEIKSYDTQENANLDLIAGRVDLLLADSIALTDSLLNTPDGEDFEVKGKPFNDPLMGAGVGVAVRKGDPLKDKFSAAIAAIRANGKYKAINDKYFKFDAYGG</sequence>
<dbReference type="SMART" id="SM00079">
    <property type="entry name" value="PBPe"/>
    <property type="match status" value="1"/>
</dbReference>
<dbReference type="OrthoDB" id="9807134at2"/>
<dbReference type="InterPro" id="IPR001320">
    <property type="entry name" value="Iontro_rcpt_C"/>
</dbReference>
<proteinExistence type="predicted"/>
<dbReference type="GO" id="GO:0015276">
    <property type="term" value="F:ligand-gated monoatomic ion channel activity"/>
    <property type="evidence" value="ECO:0007669"/>
    <property type="project" value="InterPro"/>
</dbReference>
<dbReference type="Proteomes" id="UP000294547">
    <property type="component" value="Unassembled WGS sequence"/>
</dbReference>
<evidence type="ECO:0000256" key="1">
    <source>
        <dbReference type="ARBA" id="ARBA00022729"/>
    </source>
</evidence>
<dbReference type="EMBL" id="SNXY01000010">
    <property type="protein sequence ID" value="TDP82787.1"/>
    <property type="molecule type" value="Genomic_DNA"/>
</dbReference>
<dbReference type="InterPro" id="IPR001638">
    <property type="entry name" value="Solute-binding_3/MltF_N"/>
</dbReference>
<keyword evidence="6" id="KW-1185">Reference proteome</keyword>
<evidence type="ECO:0000313" key="6">
    <source>
        <dbReference type="Proteomes" id="UP000294547"/>
    </source>
</evidence>
<reference evidence="5 6" key="1">
    <citation type="submission" date="2019-03" db="EMBL/GenBank/DDBJ databases">
        <title>Genomic Encyclopedia of Type Strains, Phase IV (KMG-IV): sequencing the most valuable type-strain genomes for metagenomic binning, comparative biology and taxonomic classification.</title>
        <authorList>
            <person name="Goeker M."/>
        </authorList>
    </citation>
    <scope>NUCLEOTIDE SEQUENCE [LARGE SCALE GENOMIC DNA]</scope>
    <source>
        <strain evidence="5 6">DSM 102969</strain>
    </source>
</reference>
<keyword evidence="1 2" id="KW-0732">Signal</keyword>
<evidence type="ECO:0000256" key="2">
    <source>
        <dbReference type="SAM" id="SignalP"/>
    </source>
</evidence>
<dbReference type="SUPFAM" id="SSF53850">
    <property type="entry name" value="Periplasmic binding protein-like II"/>
    <property type="match status" value="1"/>
</dbReference>
<evidence type="ECO:0000259" key="4">
    <source>
        <dbReference type="SMART" id="SM00079"/>
    </source>
</evidence>
<feature type="domain" description="Solute-binding protein family 3/N-terminal" evidence="3">
    <location>
        <begin position="27"/>
        <end position="260"/>
    </location>
</feature>
<feature type="domain" description="Ionotropic glutamate receptor C-terminal" evidence="4">
    <location>
        <begin position="27"/>
        <end position="259"/>
    </location>
</feature>
<dbReference type="PANTHER" id="PTHR35936">
    <property type="entry name" value="MEMBRANE-BOUND LYTIC MUREIN TRANSGLYCOSYLASE F"/>
    <property type="match status" value="1"/>
</dbReference>